<accession>A0A0G1YI43</accession>
<keyword evidence="1" id="KW-0812">Transmembrane</keyword>
<gene>
    <name evidence="2" type="ORF">UY92_C0002G0007</name>
</gene>
<dbReference type="Proteomes" id="UP000033870">
    <property type="component" value="Unassembled WGS sequence"/>
</dbReference>
<keyword evidence="1" id="KW-0472">Membrane</keyword>
<evidence type="ECO:0000313" key="3">
    <source>
        <dbReference type="Proteomes" id="UP000033870"/>
    </source>
</evidence>
<name>A0A0G1YI43_9BACT</name>
<dbReference type="STRING" id="1619044.UY92_C0002G0007"/>
<comment type="caution">
    <text evidence="2">The sequence shown here is derived from an EMBL/GenBank/DDBJ whole genome shotgun (WGS) entry which is preliminary data.</text>
</comment>
<organism evidence="2 3">
    <name type="scientific">Candidatus Magasanikbacteria bacterium GW2011_GWA2_56_11</name>
    <dbReference type="NCBI Taxonomy" id="1619044"/>
    <lineage>
        <taxon>Bacteria</taxon>
        <taxon>Candidatus Magasanikiibacteriota</taxon>
    </lineage>
</organism>
<evidence type="ECO:0000256" key="1">
    <source>
        <dbReference type="SAM" id="Phobius"/>
    </source>
</evidence>
<proteinExistence type="predicted"/>
<dbReference type="EMBL" id="LCRX01000002">
    <property type="protein sequence ID" value="KKW42890.1"/>
    <property type="molecule type" value="Genomic_DNA"/>
</dbReference>
<feature type="transmembrane region" description="Helical" evidence="1">
    <location>
        <begin position="20"/>
        <end position="43"/>
    </location>
</feature>
<sequence length="382" mass="41019">MVNKTRSTVPVGANQPVRFYKFVAVSFLCLTVLLLGLIVFMGAKRAEITVITRSDAVDVTFPLEIGAGATAAPVSGTVTTTVVTAQKSFQPRSTRQETVSRASGVVKLYNDSGTAQPLVATTRLLSPANILYRLKKGVTVPAKGTVEAEVYADKEGEDSNLDPAVFSIPGLSAARQKEVYAKSERPLKAGVRQIGIVGEADIERATAEMLEELKVLGQAKLETQFPGAKVFSLPVQHVVEPDTAIGEETDSFVLSGRLTLAGVALDAGRLAEYGSGLLGKQVVENSEILESAAEQAGATLDEYDPAQNLAKLKVVHTGFVNIDPNSRALQKAMFFGKTEDEVRRYLLSLDHVQGVEVKFKPMWNKTVPHVGDHVSVTVKQVK</sequence>
<reference evidence="2 3" key="1">
    <citation type="journal article" date="2015" name="Nature">
        <title>rRNA introns, odd ribosomes, and small enigmatic genomes across a large radiation of phyla.</title>
        <authorList>
            <person name="Brown C.T."/>
            <person name="Hug L.A."/>
            <person name="Thomas B.C."/>
            <person name="Sharon I."/>
            <person name="Castelle C.J."/>
            <person name="Singh A."/>
            <person name="Wilkins M.J."/>
            <person name="Williams K.H."/>
            <person name="Banfield J.F."/>
        </authorList>
    </citation>
    <scope>NUCLEOTIDE SEQUENCE [LARGE SCALE GENOMIC DNA]</scope>
</reference>
<evidence type="ECO:0000313" key="2">
    <source>
        <dbReference type="EMBL" id="KKW42890.1"/>
    </source>
</evidence>
<dbReference type="AlphaFoldDB" id="A0A0G1YI43"/>
<keyword evidence="1" id="KW-1133">Transmembrane helix</keyword>
<protein>
    <recommendedName>
        <fullName evidence="4">Baseplate protein J-like domain-containing protein</fullName>
    </recommendedName>
</protein>
<evidence type="ECO:0008006" key="4">
    <source>
        <dbReference type="Google" id="ProtNLM"/>
    </source>
</evidence>